<feature type="transmembrane region" description="Helical" evidence="5">
    <location>
        <begin position="184"/>
        <end position="206"/>
    </location>
</feature>
<dbReference type="OrthoDB" id="655540at2759"/>
<evidence type="ECO:0000313" key="8">
    <source>
        <dbReference type="Proteomes" id="UP000241890"/>
    </source>
</evidence>
<evidence type="ECO:0000256" key="5">
    <source>
        <dbReference type="SAM" id="Phobius"/>
    </source>
</evidence>
<dbReference type="InParanoid" id="A0A2R5GLI2"/>
<dbReference type="Pfam" id="PF01490">
    <property type="entry name" value="Aa_trans"/>
    <property type="match status" value="1"/>
</dbReference>
<name>A0A2R5GLI2_9STRA</name>
<feature type="transmembrane region" description="Helical" evidence="5">
    <location>
        <begin position="301"/>
        <end position="318"/>
    </location>
</feature>
<evidence type="ECO:0000256" key="3">
    <source>
        <dbReference type="ARBA" id="ARBA00022989"/>
    </source>
</evidence>
<proteinExistence type="predicted"/>
<accession>A0A2R5GLI2</accession>
<feature type="transmembrane region" description="Helical" evidence="5">
    <location>
        <begin position="161"/>
        <end position="177"/>
    </location>
</feature>
<keyword evidence="8" id="KW-1185">Reference proteome</keyword>
<sequence length="486" mass="51569">MRAPLLSGEAASEGDVDSQEDVDIEALLDAADNKEGLSFKMALFTSLNYNCGFGILCFGYNLSRDGWSGLVITLIAFCVCWVTAIMLGEVLERFPGIHSYAEIGNQAARRAFSVRSATVAAAASLRIFQILELFSYMLMSVVAVKEALLAIPGVSHSMSNLLMWAIIGPTVVLINPVHLSYMSLAGIAIFFVLYGVLAFESVRTMATTGIVYTEWPFFPARALDFSASYGGILLLFAGHAVYPSIYETLRHKRDYVRVVNWTFGIMAVLLLVLGLLMVAAFGHSITDLPTGSLERGTTMNVVAQICIIAKCVCAYPVIRFPIIVELVAVLKGVGEDEFDGGDSPTSAARGHNVLSTGQIEAGTMTMPMSYSPYLALTGATQASFANPVAAEAASGSGISCFDFSVGFVVAVLSLVVAMVLSSLGFVMSFVGSTFAVSLAVTIPGLCFAALIKPTSESKLRPLAKPITAFGLLSTVVSFSAIVAGVY</sequence>
<dbReference type="PANTHER" id="PTHR22950:SF349">
    <property type="entry name" value="AMINO ACID TRANSPORTER TRANSMEMBRANE DOMAIN-CONTAINING PROTEIN"/>
    <property type="match status" value="1"/>
</dbReference>
<evidence type="ECO:0000259" key="6">
    <source>
        <dbReference type="Pfam" id="PF01490"/>
    </source>
</evidence>
<evidence type="ECO:0000256" key="1">
    <source>
        <dbReference type="ARBA" id="ARBA00004141"/>
    </source>
</evidence>
<evidence type="ECO:0000256" key="4">
    <source>
        <dbReference type="ARBA" id="ARBA00023136"/>
    </source>
</evidence>
<feature type="transmembrane region" description="Helical" evidence="5">
    <location>
        <begin position="226"/>
        <end position="246"/>
    </location>
</feature>
<feature type="transmembrane region" description="Helical" evidence="5">
    <location>
        <begin position="429"/>
        <end position="450"/>
    </location>
</feature>
<reference evidence="7 8" key="1">
    <citation type="submission" date="2017-12" db="EMBL/GenBank/DDBJ databases">
        <title>Sequencing, de novo assembly and annotation of complete genome of a new Thraustochytrid species, strain FCC1311.</title>
        <authorList>
            <person name="Sedici K."/>
            <person name="Godart F."/>
            <person name="Aiese Cigliano R."/>
            <person name="Sanseverino W."/>
            <person name="Barakat M."/>
            <person name="Ortet P."/>
            <person name="Marechal E."/>
            <person name="Cagnac O."/>
            <person name="Amato A."/>
        </authorList>
    </citation>
    <scope>NUCLEOTIDE SEQUENCE [LARGE SCALE GENOMIC DNA]</scope>
</reference>
<feature type="transmembrane region" description="Helical" evidence="5">
    <location>
        <begin position="462"/>
        <end position="485"/>
    </location>
</feature>
<dbReference type="Proteomes" id="UP000241890">
    <property type="component" value="Unassembled WGS sequence"/>
</dbReference>
<feature type="transmembrane region" description="Helical" evidence="5">
    <location>
        <begin position="403"/>
        <end position="423"/>
    </location>
</feature>
<dbReference type="PANTHER" id="PTHR22950">
    <property type="entry name" value="AMINO ACID TRANSPORTER"/>
    <property type="match status" value="1"/>
</dbReference>
<feature type="transmembrane region" description="Helical" evidence="5">
    <location>
        <begin position="258"/>
        <end position="281"/>
    </location>
</feature>
<evidence type="ECO:0000313" key="7">
    <source>
        <dbReference type="EMBL" id="GBG31762.1"/>
    </source>
</evidence>
<keyword evidence="3 5" id="KW-1133">Transmembrane helix</keyword>
<keyword evidence="4 5" id="KW-0472">Membrane</keyword>
<organism evidence="7 8">
    <name type="scientific">Hondaea fermentalgiana</name>
    <dbReference type="NCBI Taxonomy" id="2315210"/>
    <lineage>
        <taxon>Eukaryota</taxon>
        <taxon>Sar</taxon>
        <taxon>Stramenopiles</taxon>
        <taxon>Bigyra</taxon>
        <taxon>Labyrinthulomycetes</taxon>
        <taxon>Thraustochytrida</taxon>
        <taxon>Thraustochytriidae</taxon>
        <taxon>Hondaea</taxon>
    </lineage>
</organism>
<feature type="domain" description="Amino acid transporter transmembrane" evidence="6">
    <location>
        <begin position="37"/>
        <end position="482"/>
    </location>
</feature>
<keyword evidence="2 5" id="KW-0812">Transmembrane</keyword>
<dbReference type="EMBL" id="BEYU01000106">
    <property type="protein sequence ID" value="GBG31762.1"/>
    <property type="molecule type" value="Genomic_DNA"/>
</dbReference>
<feature type="transmembrane region" description="Helical" evidence="5">
    <location>
        <begin position="67"/>
        <end position="87"/>
    </location>
</feature>
<gene>
    <name evidence="7" type="ORF">FCC1311_079872</name>
</gene>
<dbReference type="AlphaFoldDB" id="A0A2R5GLI2"/>
<dbReference type="InterPro" id="IPR013057">
    <property type="entry name" value="AA_transpt_TM"/>
</dbReference>
<feature type="transmembrane region" description="Helical" evidence="5">
    <location>
        <begin position="41"/>
        <end position="61"/>
    </location>
</feature>
<comment type="subcellular location">
    <subcellularLocation>
        <location evidence="1">Membrane</location>
        <topology evidence="1">Multi-pass membrane protein</topology>
    </subcellularLocation>
</comment>
<comment type="caution">
    <text evidence="7">The sequence shown here is derived from an EMBL/GenBank/DDBJ whole genome shotgun (WGS) entry which is preliminary data.</text>
</comment>
<dbReference type="GO" id="GO:0015179">
    <property type="term" value="F:L-amino acid transmembrane transporter activity"/>
    <property type="evidence" value="ECO:0007669"/>
    <property type="project" value="TreeGrafter"/>
</dbReference>
<evidence type="ECO:0000256" key="2">
    <source>
        <dbReference type="ARBA" id="ARBA00022692"/>
    </source>
</evidence>
<dbReference type="GO" id="GO:0005774">
    <property type="term" value="C:vacuolar membrane"/>
    <property type="evidence" value="ECO:0007669"/>
    <property type="project" value="TreeGrafter"/>
</dbReference>
<protein>
    <submittedName>
        <fullName evidence="7">Amino acid transporter AVT1D</fullName>
    </submittedName>
</protein>